<dbReference type="InterPro" id="IPR045863">
    <property type="entry name" value="CorA_TM1_TM2"/>
</dbReference>
<accession>A0A4R4P513</accession>
<dbReference type="EMBL" id="SMJW01000061">
    <property type="protein sequence ID" value="TDC15777.1"/>
    <property type="molecule type" value="Genomic_DNA"/>
</dbReference>
<dbReference type="SUPFAM" id="SSF143865">
    <property type="entry name" value="CorA soluble domain-like"/>
    <property type="match status" value="1"/>
</dbReference>
<keyword evidence="7 9" id="KW-0472">Membrane</keyword>
<evidence type="ECO:0000256" key="4">
    <source>
        <dbReference type="ARBA" id="ARBA00022475"/>
    </source>
</evidence>
<dbReference type="GO" id="GO:0050897">
    <property type="term" value="F:cobalt ion binding"/>
    <property type="evidence" value="ECO:0007669"/>
    <property type="project" value="TreeGrafter"/>
</dbReference>
<dbReference type="GO" id="GO:0015087">
    <property type="term" value="F:cobalt ion transmembrane transporter activity"/>
    <property type="evidence" value="ECO:0007669"/>
    <property type="project" value="TreeGrafter"/>
</dbReference>
<evidence type="ECO:0000256" key="6">
    <source>
        <dbReference type="ARBA" id="ARBA00022989"/>
    </source>
</evidence>
<reference evidence="10 11" key="1">
    <citation type="submission" date="2019-03" db="EMBL/GenBank/DDBJ databases">
        <title>Draft genome sequences of novel Actinobacteria.</title>
        <authorList>
            <person name="Sahin N."/>
            <person name="Ay H."/>
            <person name="Saygin H."/>
        </authorList>
    </citation>
    <scope>NUCLEOTIDE SEQUENCE [LARGE SCALE GENOMIC DNA]</scope>
    <source>
        <strain evidence="10 11">DSM 45347</strain>
    </source>
</reference>
<comment type="caution">
    <text evidence="10">The sequence shown here is derived from an EMBL/GenBank/DDBJ whole genome shotgun (WGS) entry which is preliminary data.</text>
</comment>
<comment type="subcellular location">
    <subcellularLocation>
        <location evidence="1">Cell membrane</location>
        <topology evidence="1">Multi-pass membrane protein</topology>
    </subcellularLocation>
</comment>
<dbReference type="PANTHER" id="PTHR46494:SF1">
    <property type="entry name" value="CORA FAMILY METAL ION TRANSPORTER (EUROFUNG)"/>
    <property type="match status" value="1"/>
</dbReference>
<evidence type="ECO:0000256" key="8">
    <source>
        <dbReference type="SAM" id="MobiDB-lite"/>
    </source>
</evidence>
<dbReference type="Pfam" id="PF01544">
    <property type="entry name" value="CorA"/>
    <property type="match status" value="1"/>
</dbReference>
<dbReference type="GO" id="GO:0015095">
    <property type="term" value="F:magnesium ion transmembrane transporter activity"/>
    <property type="evidence" value="ECO:0007669"/>
    <property type="project" value="TreeGrafter"/>
</dbReference>
<feature type="region of interest" description="Disordered" evidence="8">
    <location>
        <begin position="1"/>
        <end position="24"/>
    </location>
</feature>
<evidence type="ECO:0000256" key="3">
    <source>
        <dbReference type="ARBA" id="ARBA00022448"/>
    </source>
</evidence>
<proteinExistence type="inferred from homology"/>
<dbReference type="CDD" id="cd12822">
    <property type="entry name" value="TmCorA-like"/>
    <property type="match status" value="1"/>
</dbReference>
<dbReference type="Gene3D" id="3.30.460.20">
    <property type="entry name" value="CorA soluble domain-like"/>
    <property type="match status" value="1"/>
</dbReference>
<protein>
    <submittedName>
        <fullName evidence="10">Magnesium transporter</fullName>
    </submittedName>
</protein>
<gene>
    <name evidence="10" type="ORF">E1284_14465</name>
</gene>
<dbReference type="AlphaFoldDB" id="A0A4R4P513"/>
<dbReference type="PANTHER" id="PTHR46494">
    <property type="entry name" value="CORA FAMILY METAL ION TRANSPORTER (EUROFUNG)"/>
    <property type="match status" value="1"/>
</dbReference>
<dbReference type="Proteomes" id="UP000295431">
    <property type="component" value="Unassembled WGS sequence"/>
</dbReference>
<dbReference type="RefSeq" id="WP_131939590.1">
    <property type="nucleotide sequence ID" value="NZ_BAAAMX010000026.1"/>
</dbReference>
<keyword evidence="3" id="KW-0813">Transport</keyword>
<dbReference type="SUPFAM" id="SSF144083">
    <property type="entry name" value="Magnesium transport protein CorA, transmembrane region"/>
    <property type="match status" value="1"/>
</dbReference>
<dbReference type="Gene3D" id="1.20.58.340">
    <property type="entry name" value="Magnesium transport protein CorA, transmembrane region"/>
    <property type="match status" value="2"/>
</dbReference>
<evidence type="ECO:0000313" key="10">
    <source>
        <dbReference type="EMBL" id="TDC15777.1"/>
    </source>
</evidence>
<keyword evidence="5 9" id="KW-0812">Transmembrane</keyword>
<feature type="transmembrane region" description="Helical" evidence="9">
    <location>
        <begin position="318"/>
        <end position="338"/>
    </location>
</feature>
<keyword evidence="11" id="KW-1185">Reference proteome</keyword>
<evidence type="ECO:0000256" key="5">
    <source>
        <dbReference type="ARBA" id="ARBA00022692"/>
    </source>
</evidence>
<dbReference type="InterPro" id="IPR045861">
    <property type="entry name" value="CorA_cytoplasmic_dom"/>
</dbReference>
<feature type="transmembrane region" description="Helical" evidence="9">
    <location>
        <begin position="288"/>
        <end position="306"/>
    </location>
</feature>
<keyword evidence="4" id="KW-1003">Cell membrane</keyword>
<evidence type="ECO:0000313" key="11">
    <source>
        <dbReference type="Proteomes" id="UP000295431"/>
    </source>
</evidence>
<evidence type="ECO:0000256" key="7">
    <source>
        <dbReference type="ARBA" id="ARBA00023136"/>
    </source>
</evidence>
<name>A0A4R4P513_9ACTN</name>
<keyword evidence="6 9" id="KW-1133">Transmembrane helix</keyword>
<evidence type="ECO:0000256" key="1">
    <source>
        <dbReference type="ARBA" id="ARBA00004651"/>
    </source>
</evidence>
<organism evidence="10 11">
    <name type="scientific">Actinomadura bangladeshensis</name>
    <dbReference type="NCBI Taxonomy" id="453573"/>
    <lineage>
        <taxon>Bacteria</taxon>
        <taxon>Bacillati</taxon>
        <taxon>Actinomycetota</taxon>
        <taxon>Actinomycetes</taxon>
        <taxon>Streptosporangiales</taxon>
        <taxon>Thermomonosporaceae</taxon>
        <taxon>Actinomadura</taxon>
    </lineage>
</organism>
<dbReference type="GO" id="GO:0000287">
    <property type="term" value="F:magnesium ion binding"/>
    <property type="evidence" value="ECO:0007669"/>
    <property type="project" value="TreeGrafter"/>
</dbReference>
<dbReference type="OrthoDB" id="9803416at2"/>
<dbReference type="GO" id="GO:0005886">
    <property type="term" value="C:plasma membrane"/>
    <property type="evidence" value="ECO:0007669"/>
    <property type="project" value="UniProtKB-SubCell"/>
</dbReference>
<evidence type="ECO:0000256" key="2">
    <source>
        <dbReference type="ARBA" id="ARBA00009765"/>
    </source>
</evidence>
<evidence type="ECO:0000256" key="9">
    <source>
        <dbReference type="SAM" id="Phobius"/>
    </source>
</evidence>
<comment type="similarity">
    <text evidence="2">Belongs to the CorA metal ion transporter (MIT) (TC 1.A.35) family.</text>
</comment>
<sequence length="344" mass="38792">MGSHPSECDIDEHPENRLGTAPPRTRAWRNGKVVAEGFPVPEISDYLERPDTVVWLDLTRPRHEDLRVVGDELGLDPVAVEDAVSRHERAKLDRYRGYAFLNVYVPHVDGGELTLHELSAFISERTLVTVRQDNGIDIDALVGRWDQSPDAGLAEPTAAFLLYGMLDLVIDLQLAAVQAFDDEADAVEDLVFGDEFPVKEIQRRSYRLRKNLAKMRRIALPMREVLNTLLRRDLQLVPAPLVPYFQDVYDHTLRVGEWTDALRDLVADLLDTRLALQSNRMNEVMKKVTSWAAIIAVPTAVTGFYGMNVPYPGFSRQAGFIAAAVIIVLCSTALYVIFKIRDWL</sequence>
<dbReference type="InterPro" id="IPR002523">
    <property type="entry name" value="MgTranspt_CorA/ZnTranspt_ZntB"/>
</dbReference>